<dbReference type="EMBL" id="JXLH01000014">
    <property type="protein sequence ID" value="KJY58331.1"/>
    <property type="molecule type" value="Genomic_DNA"/>
</dbReference>
<name>A0A0F4LL85_9LACO</name>
<evidence type="ECO:0000256" key="14">
    <source>
        <dbReference type="PROSITE-ProRule" id="PRU00560"/>
    </source>
</evidence>
<dbReference type="Pfam" id="PF00580">
    <property type="entry name" value="UvrD-helicase"/>
    <property type="match status" value="1"/>
</dbReference>
<evidence type="ECO:0000256" key="8">
    <source>
        <dbReference type="ARBA" id="ARBA00023125"/>
    </source>
</evidence>
<keyword evidence="6 13" id="KW-0269">Exonuclease</keyword>
<evidence type="ECO:0000256" key="1">
    <source>
        <dbReference type="ARBA" id="ARBA00022722"/>
    </source>
</evidence>
<dbReference type="InterPro" id="IPR011335">
    <property type="entry name" value="Restrct_endonuc-II-like"/>
</dbReference>
<evidence type="ECO:0000256" key="7">
    <source>
        <dbReference type="ARBA" id="ARBA00022840"/>
    </source>
</evidence>
<dbReference type="OrthoDB" id="9810135at2"/>
<dbReference type="GO" id="GO:0005524">
    <property type="term" value="F:ATP binding"/>
    <property type="evidence" value="ECO:0007669"/>
    <property type="project" value="UniProtKB-UniRule"/>
</dbReference>
<dbReference type="EC" id="3.1.-.-" evidence="13"/>
<feature type="domain" description="UvrD-like helicase C-terminal" evidence="16">
    <location>
        <begin position="505"/>
        <end position="796"/>
    </location>
</feature>
<dbReference type="InterPro" id="IPR011604">
    <property type="entry name" value="PDDEXK-like_dom_sf"/>
</dbReference>
<dbReference type="NCBIfam" id="TIGR02785">
    <property type="entry name" value="addA_Gpos"/>
    <property type="match status" value="1"/>
</dbReference>
<dbReference type="AlphaFoldDB" id="A0A0F4LL85"/>
<dbReference type="InterPro" id="IPR000212">
    <property type="entry name" value="DNA_helicase_UvrD/REP"/>
</dbReference>
<dbReference type="PANTHER" id="PTHR11070:SF48">
    <property type="entry name" value="ATP-DEPENDENT HELICASE_NUCLEASE SUBUNIT A"/>
    <property type="match status" value="1"/>
</dbReference>
<reference evidence="17 18" key="1">
    <citation type="submission" date="2015-01" db="EMBL/GenBank/DDBJ databases">
        <title>Comparative genomics of the lactic acid bacteria isolated from the honey bee gut.</title>
        <authorList>
            <person name="Ellegaard K.M."/>
            <person name="Tamarit D."/>
            <person name="Javelind E."/>
            <person name="Olofsson T."/>
            <person name="Andersson S.G."/>
            <person name="Vasquez A."/>
        </authorList>
    </citation>
    <scope>NUCLEOTIDE SEQUENCE [LARGE SCALE GENOMIC DNA]</scope>
    <source>
        <strain evidence="17 18">Hma2</strain>
    </source>
</reference>
<dbReference type="GO" id="GO:0043138">
    <property type="term" value="F:3'-5' DNA helicase activity"/>
    <property type="evidence" value="ECO:0007669"/>
    <property type="project" value="UniProtKB-UniRule"/>
</dbReference>
<evidence type="ECO:0000256" key="9">
    <source>
        <dbReference type="ARBA" id="ARBA00023204"/>
    </source>
</evidence>
<dbReference type="PROSITE" id="PS51217">
    <property type="entry name" value="UVRD_HELICASE_CTER"/>
    <property type="match status" value="1"/>
</dbReference>
<evidence type="ECO:0000313" key="18">
    <source>
        <dbReference type="Proteomes" id="UP000033612"/>
    </source>
</evidence>
<dbReference type="Pfam" id="PF13361">
    <property type="entry name" value="UvrD_C"/>
    <property type="match status" value="1"/>
</dbReference>
<dbReference type="GO" id="GO:0008408">
    <property type="term" value="F:3'-5' exonuclease activity"/>
    <property type="evidence" value="ECO:0007669"/>
    <property type="project" value="UniProtKB-UniRule"/>
</dbReference>
<evidence type="ECO:0000256" key="5">
    <source>
        <dbReference type="ARBA" id="ARBA00022806"/>
    </source>
</evidence>
<evidence type="ECO:0000256" key="11">
    <source>
        <dbReference type="ARBA" id="ARBA00034617"/>
    </source>
</evidence>
<comment type="function">
    <text evidence="13">The heterodimer acts as both an ATP-dependent DNA helicase and an ATP-dependent, dual-direction single-stranded exonuclease. Recognizes the chi site generating a DNA molecule suitable for the initiation of homologous recombination. The AddA nuclease domain is required for chi fragment generation; this subunit has the helicase and 3' -&gt; 5' nuclease activities.</text>
</comment>
<feature type="domain" description="UvrD-like helicase ATP-binding" evidence="15">
    <location>
        <begin position="8"/>
        <end position="478"/>
    </location>
</feature>
<dbReference type="GO" id="GO:0003690">
    <property type="term" value="F:double-stranded DNA binding"/>
    <property type="evidence" value="ECO:0007669"/>
    <property type="project" value="UniProtKB-UniRule"/>
</dbReference>
<dbReference type="PROSITE" id="PS51198">
    <property type="entry name" value="UVRD_HELICASE_ATP_BIND"/>
    <property type="match status" value="1"/>
</dbReference>
<dbReference type="RefSeq" id="WP_046332115.1">
    <property type="nucleotide sequence ID" value="NZ_JBHTBO010000008.1"/>
</dbReference>
<sequence>MVLEKEKTPFTAVQEKAINDHGRDILVSASAGSGKTTVLVQRLMKEILSGVSVDQLLVVTFTKAAAAEMKKRIKEVLSNEIQKSSNNSYLRQQLNLLDSANISTIDAFCLDVIHRFYYIINIDPSFSILTDDSQAELMRERALKEVEGEFLEKKDKDFIAFYDNFAGDRDAESPQNLLLDLYNYAMAKPDYRQWLQGLAQKYQMGEEVSKSSLWQKEIKPYLVDLFQNLADKLEHLCQSAVMTTKELHKVKESFDLFAKCLSGYLHDLKNNSTYDDQREKLRACIFRGNPRKTKKWDEDIIAFYDKCSDFKKEARDQIFTAFTSFYATDEKEQLSMMQKGQQIMTAVVKAELALIDRFNELKRAENLLDFSDMEQLAYQILSQDTSASQMARTFYQNKFKEILVDEYQDINPLQENILQLIKKDGQNNLFMVGDVKQSIYGFRQAEPSLFLHKYQEAALKENQAKEERILLSDNFRSSKPVISIVNQVFKNILTADFGGIDYNHESQLTYGAKYYPSNLPDATEILFHEKNNNEKSSQDEDPDDIDSAEIAMVINRINKFAEENLLVYDKSSPNSNHLRPFKYSDIVILTRSRSNNLEIMQEFAKSHIPIMVTDAKNYFQTLELTIIMNYLRIIDNPDQDIPLVAVLRSPLFNFTEPELSTIRIHTQNDSFYNALTSYVAVGDELSQKVKDFLNQLEELRKFAATHRISELIWSIYEKTSLLEIMTSLPNGKQRRVNLEALYERAASYESAGFKGLYQFINFIERMRRSQKDLAQPLLTKKAGNSVRLMTVHSSKGLEFPIVFYLGLQHQFQKRDLSGNYIINSSAVGLTIKQKHYRADTLVKAIANISKKRQLLEEEARILYVGMTRAKQKLILVADLKNLPQTIKNWQKEADQKGRLSLSSKLNASNPMSLIGPSIRWDKLLSQKISDINSASETSQELLYIQYHDEKVHLQEEISPQESKTENISALEQYTKKLFNFNYPFQDASQTTAYQSVSEIKKAFNDPLDTELENAHLISSTNRYLQPIDAKPDFLFKTRFTGAEIGTAMHLILQYYDYHGSGNISQVKEEVQELVKQNKLNNKIVPSLDLEAINWFVHSAFAQRFWQKPESLHREIEFSSLLPAASLFNNFSDADAKILIHGTIDGYFTEKDGIILFDYKTDHIDQTHLETAIEKIKQKYLGQLRLYERALNSFAGKKVKAKYLILLDACRVVEVK</sequence>
<dbReference type="InterPro" id="IPR014152">
    <property type="entry name" value="AddA"/>
</dbReference>
<proteinExistence type="inferred from homology"/>
<keyword evidence="2 13" id="KW-0547">Nucleotide-binding</keyword>
<keyword evidence="7 13" id="KW-0067">ATP-binding</keyword>
<evidence type="ECO:0000256" key="4">
    <source>
        <dbReference type="ARBA" id="ARBA00022801"/>
    </source>
</evidence>
<keyword evidence="4 13" id="KW-0378">Hydrolase</keyword>
<keyword evidence="18" id="KW-1185">Reference proteome</keyword>
<dbReference type="InterPro" id="IPR027417">
    <property type="entry name" value="P-loop_NTPase"/>
</dbReference>
<organism evidence="17 18">
    <name type="scientific">Lactobacillus kimbladii</name>
    <dbReference type="NCBI Taxonomy" id="1218506"/>
    <lineage>
        <taxon>Bacteria</taxon>
        <taxon>Bacillati</taxon>
        <taxon>Bacillota</taxon>
        <taxon>Bacilli</taxon>
        <taxon>Lactobacillales</taxon>
        <taxon>Lactobacillaceae</taxon>
        <taxon>Lactobacillus</taxon>
    </lineage>
</organism>
<dbReference type="HOGENOM" id="CLU_001114_3_1_9"/>
<evidence type="ECO:0000259" key="15">
    <source>
        <dbReference type="PROSITE" id="PS51198"/>
    </source>
</evidence>
<keyword evidence="3 13" id="KW-0227">DNA damage</keyword>
<comment type="cofactor">
    <cofactor evidence="13">
        <name>Mg(2+)</name>
        <dbReference type="ChEBI" id="CHEBI:18420"/>
    </cofactor>
</comment>
<keyword evidence="8 13" id="KW-0238">DNA-binding</keyword>
<feature type="binding site" evidence="14">
    <location>
        <begin position="29"/>
        <end position="36"/>
    </location>
    <ligand>
        <name>ATP</name>
        <dbReference type="ChEBI" id="CHEBI:30616"/>
    </ligand>
</feature>
<accession>A0A0F4LL85</accession>
<dbReference type="EC" id="5.6.2.4" evidence="13"/>
<comment type="caution">
    <text evidence="17">The sequence shown here is derived from an EMBL/GenBank/DDBJ whole genome shotgun (WGS) entry which is preliminary data.</text>
</comment>
<dbReference type="InterPro" id="IPR014017">
    <property type="entry name" value="DNA_helicase_UvrD-like_C"/>
</dbReference>
<evidence type="ECO:0000313" key="17">
    <source>
        <dbReference type="EMBL" id="KJY58331.1"/>
    </source>
</evidence>
<evidence type="ECO:0000256" key="3">
    <source>
        <dbReference type="ARBA" id="ARBA00022763"/>
    </source>
</evidence>
<keyword evidence="9 13" id="KW-0234">DNA repair</keyword>
<comment type="similarity">
    <text evidence="13">Belongs to the helicase family. AddA subfamily.</text>
</comment>
<dbReference type="PATRIC" id="fig|1218506.3.peg.1037"/>
<comment type="catalytic activity">
    <reaction evidence="11 13">
        <text>Couples ATP hydrolysis with the unwinding of duplex DNA by translocating in the 3'-5' direction.</text>
        <dbReference type="EC" id="5.6.2.4"/>
    </reaction>
</comment>
<dbReference type="Gene3D" id="3.40.50.300">
    <property type="entry name" value="P-loop containing nucleotide triphosphate hydrolases"/>
    <property type="match status" value="4"/>
</dbReference>
<dbReference type="GO" id="GO:0016887">
    <property type="term" value="F:ATP hydrolysis activity"/>
    <property type="evidence" value="ECO:0007669"/>
    <property type="project" value="RHEA"/>
</dbReference>
<keyword evidence="10 13" id="KW-0413">Isomerase</keyword>
<evidence type="ECO:0000256" key="2">
    <source>
        <dbReference type="ARBA" id="ARBA00022741"/>
    </source>
</evidence>
<evidence type="ECO:0000259" key="16">
    <source>
        <dbReference type="PROSITE" id="PS51217"/>
    </source>
</evidence>
<keyword evidence="1 13" id="KW-0540">Nuclease</keyword>
<evidence type="ECO:0000256" key="10">
    <source>
        <dbReference type="ARBA" id="ARBA00023235"/>
    </source>
</evidence>
<comment type="subunit">
    <text evidence="13">Heterodimer of AddA and AddB/RexB.</text>
</comment>
<dbReference type="InterPro" id="IPR014016">
    <property type="entry name" value="UvrD-like_ATP-bd"/>
</dbReference>
<dbReference type="CDD" id="cd17932">
    <property type="entry name" value="DEXQc_UvrD"/>
    <property type="match status" value="1"/>
</dbReference>
<evidence type="ECO:0000256" key="6">
    <source>
        <dbReference type="ARBA" id="ARBA00022839"/>
    </source>
</evidence>
<dbReference type="Gene3D" id="3.90.320.10">
    <property type="match status" value="1"/>
</dbReference>
<gene>
    <name evidence="13 17" type="primary">addA</name>
    <name evidence="17" type="ORF">JF75_09770</name>
</gene>
<keyword evidence="5 13" id="KW-0347">Helicase</keyword>
<dbReference type="STRING" id="1218506.JF75_09770"/>
<dbReference type="SUPFAM" id="SSF52980">
    <property type="entry name" value="Restriction endonuclease-like"/>
    <property type="match status" value="1"/>
</dbReference>
<dbReference type="GO" id="GO:0000724">
    <property type="term" value="P:double-strand break repair via homologous recombination"/>
    <property type="evidence" value="ECO:0007669"/>
    <property type="project" value="UniProtKB-UniRule"/>
</dbReference>
<dbReference type="GO" id="GO:0033202">
    <property type="term" value="C:DNA helicase complex"/>
    <property type="evidence" value="ECO:0007669"/>
    <property type="project" value="TreeGrafter"/>
</dbReference>
<dbReference type="GO" id="GO:0005829">
    <property type="term" value="C:cytosol"/>
    <property type="evidence" value="ECO:0007669"/>
    <property type="project" value="TreeGrafter"/>
</dbReference>
<dbReference type="PANTHER" id="PTHR11070">
    <property type="entry name" value="UVRD / RECB / PCRA DNA HELICASE FAMILY MEMBER"/>
    <property type="match status" value="1"/>
</dbReference>
<dbReference type="SUPFAM" id="SSF52540">
    <property type="entry name" value="P-loop containing nucleoside triphosphate hydrolases"/>
    <property type="match status" value="1"/>
</dbReference>
<comment type="catalytic activity">
    <reaction evidence="12 13">
        <text>ATP + H2O = ADP + phosphate + H(+)</text>
        <dbReference type="Rhea" id="RHEA:13065"/>
        <dbReference type="ChEBI" id="CHEBI:15377"/>
        <dbReference type="ChEBI" id="CHEBI:15378"/>
        <dbReference type="ChEBI" id="CHEBI:30616"/>
        <dbReference type="ChEBI" id="CHEBI:43474"/>
        <dbReference type="ChEBI" id="CHEBI:456216"/>
        <dbReference type="EC" id="5.6.2.4"/>
    </reaction>
</comment>
<dbReference type="Proteomes" id="UP000033612">
    <property type="component" value="Unassembled WGS sequence"/>
</dbReference>
<evidence type="ECO:0000256" key="13">
    <source>
        <dbReference type="HAMAP-Rule" id="MF_01451"/>
    </source>
</evidence>
<dbReference type="HAMAP" id="MF_01451">
    <property type="entry name" value="AddA"/>
    <property type="match status" value="1"/>
</dbReference>
<evidence type="ECO:0000256" key="12">
    <source>
        <dbReference type="ARBA" id="ARBA00048988"/>
    </source>
</evidence>
<protein>
    <recommendedName>
        <fullName evidence="13">ATP-dependent helicase/nuclease subunit A</fullName>
        <ecNumber evidence="13">3.1.-.-</ecNumber>
        <ecNumber evidence="13">5.6.2.4</ecNumber>
    </recommendedName>
    <alternativeName>
        <fullName evidence="13">ATP-dependent helicase/nuclease AddA</fullName>
    </alternativeName>
    <alternativeName>
        <fullName evidence="13">DNA 3'-5' helicase AddA</fullName>
    </alternativeName>
</protein>